<accession>A0A919U760</accession>
<reference evidence="2" key="1">
    <citation type="submission" date="2021-01" db="EMBL/GenBank/DDBJ databases">
        <title>Whole genome shotgun sequence of Dactylosporangium siamense NBRC 106093.</title>
        <authorList>
            <person name="Komaki H."/>
            <person name="Tamura T."/>
        </authorList>
    </citation>
    <scope>NUCLEOTIDE SEQUENCE</scope>
    <source>
        <strain evidence="2">NBRC 106093</strain>
    </source>
</reference>
<evidence type="ECO:0000313" key="2">
    <source>
        <dbReference type="EMBL" id="GIG44217.1"/>
    </source>
</evidence>
<gene>
    <name evidence="2" type="ORF">Dsi01nite_022580</name>
</gene>
<name>A0A919U760_9ACTN</name>
<sequence length="276" mass="28943">MAQPDELAENQPVTGAAYAGADSTGAGNADAVDEAELSSAVAALTDEGVEPKERRRLLGRLVRLEIRERGIKDLFRPKKALNWITDSVTSVAPHIPVRDLDTLIEHHGGLEGDALAERLIRNAARVTAGIGAAGGGVAAVEWAVTPSLLSAPVLLAAETVAVVAVEMKLIGELHAVYGRPVEGTGAQRAAALIQAWAERRGINPLRVGGSVAAAMGTAMRKELRDRLLKRFGRNLSTLGPLLTGAAVGGFLNRRATMALGAEIRKDLQPGQKIIEG</sequence>
<dbReference type="RefSeq" id="WP_239135829.1">
    <property type="nucleotide sequence ID" value="NZ_BAAAVW010000001.1"/>
</dbReference>
<proteinExistence type="predicted"/>
<dbReference type="Proteomes" id="UP000660611">
    <property type="component" value="Unassembled WGS sequence"/>
</dbReference>
<organism evidence="2 3">
    <name type="scientific">Dactylosporangium siamense</name>
    <dbReference type="NCBI Taxonomy" id="685454"/>
    <lineage>
        <taxon>Bacteria</taxon>
        <taxon>Bacillati</taxon>
        <taxon>Actinomycetota</taxon>
        <taxon>Actinomycetes</taxon>
        <taxon>Micromonosporales</taxon>
        <taxon>Micromonosporaceae</taxon>
        <taxon>Dactylosporangium</taxon>
    </lineage>
</organism>
<dbReference type="EMBL" id="BONQ01000033">
    <property type="protein sequence ID" value="GIG44217.1"/>
    <property type="molecule type" value="Genomic_DNA"/>
</dbReference>
<dbReference type="AlphaFoldDB" id="A0A919U760"/>
<evidence type="ECO:0008006" key="4">
    <source>
        <dbReference type="Google" id="ProtNLM"/>
    </source>
</evidence>
<keyword evidence="3" id="KW-1185">Reference proteome</keyword>
<protein>
    <recommendedName>
        <fullName evidence="4">EcsC family protein</fullName>
    </recommendedName>
</protein>
<comment type="caution">
    <text evidence="2">The sequence shown here is derived from an EMBL/GenBank/DDBJ whole genome shotgun (WGS) entry which is preliminary data.</text>
</comment>
<evidence type="ECO:0000313" key="3">
    <source>
        <dbReference type="Proteomes" id="UP000660611"/>
    </source>
</evidence>
<feature type="region of interest" description="Disordered" evidence="1">
    <location>
        <begin position="1"/>
        <end position="32"/>
    </location>
</feature>
<evidence type="ECO:0000256" key="1">
    <source>
        <dbReference type="SAM" id="MobiDB-lite"/>
    </source>
</evidence>